<protein>
    <submittedName>
        <fullName evidence="2">Signal transduction histidine kinase</fullName>
    </submittedName>
</protein>
<dbReference type="AlphaFoldDB" id="A0A927R7E2"/>
<dbReference type="SUPFAM" id="SSF55874">
    <property type="entry name" value="ATPase domain of HSP90 chaperone/DNA topoisomerase II/histidine kinase"/>
    <property type="match status" value="1"/>
</dbReference>
<dbReference type="Pfam" id="PF02518">
    <property type="entry name" value="HATPase_c"/>
    <property type="match status" value="1"/>
</dbReference>
<evidence type="ECO:0000313" key="2">
    <source>
        <dbReference type="EMBL" id="MBE1604144.1"/>
    </source>
</evidence>
<keyword evidence="2" id="KW-0808">Transferase</keyword>
<feature type="domain" description="Histidine kinase/HSP90-like ATPase" evidence="1">
    <location>
        <begin position="3"/>
        <end position="56"/>
    </location>
</feature>
<gene>
    <name evidence="2" type="ORF">HEB94_000992</name>
</gene>
<keyword evidence="3" id="KW-1185">Reference proteome</keyword>
<dbReference type="Gene3D" id="3.30.565.10">
    <property type="entry name" value="Histidine kinase-like ATPase, C-terminal domain"/>
    <property type="match status" value="1"/>
</dbReference>
<dbReference type="InterPro" id="IPR003594">
    <property type="entry name" value="HATPase_dom"/>
</dbReference>
<dbReference type="GO" id="GO:0016301">
    <property type="term" value="F:kinase activity"/>
    <property type="evidence" value="ECO:0007669"/>
    <property type="project" value="UniProtKB-KW"/>
</dbReference>
<dbReference type="EMBL" id="JADBEM010000001">
    <property type="protein sequence ID" value="MBE1604144.1"/>
    <property type="molecule type" value="Genomic_DNA"/>
</dbReference>
<reference evidence="2" key="1">
    <citation type="submission" date="2020-10" db="EMBL/GenBank/DDBJ databases">
        <title>Sequencing the genomes of 1000 actinobacteria strains.</title>
        <authorList>
            <person name="Klenk H.-P."/>
        </authorList>
    </citation>
    <scope>NUCLEOTIDE SEQUENCE</scope>
    <source>
        <strain evidence="2">DSM 45354</strain>
    </source>
</reference>
<name>A0A927R7E2_9ACTN</name>
<proteinExistence type="predicted"/>
<sequence length="65" mass="6873">MLVTNSGPFVPPAEVDRLVEPFHRLGADRTSHTEGHGLGLSILQAIATTHHAAVSAFQASRRAGD</sequence>
<accession>A0A927R7E2</accession>
<organism evidence="2 3">
    <name type="scientific">Actinopolymorpha pittospori</name>
    <dbReference type="NCBI Taxonomy" id="648752"/>
    <lineage>
        <taxon>Bacteria</taxon>
        <taxon>Bacillati</taxon>
        <taxon>Actinomycetota</taxon>
        <taxon>Actinomycetes</taxon>
        <taxon>Propionibacteriales</taxon>
        <taxon>Actinopolymorphaceae</taxon>
        <taxon>Actinopolymorpha</taxon>
    </lineage>
</organism>
<comment type="caution">
    <text evidence="2">The sequence shown here is derived from an EMBL/GenBank/DDBJ whole genome shotgun (WGS) entry which is preliminary data.</text>
</comment>
<dbReference type="Proteomes" id="UP000638648">
    <property type="component" value="Unassembled WGS sequence"/>
</dbReference>
<evidence type="ECO:0000313" key="3">
    <source>
        <dbReference type="Proteomes" id="UP000638648"/>
    </source>
</evidence>
<keyword evidence="2" id="KW-0418">Kinase</keyword>
<dbReference type="InterPro" id="IPR036890">
    <property type="entry name" value="HATPase_C_sf"/>
</dbReference>
<evidence type="ECO:0000259" key="1">
    <source>
        <dbReference type="Pfam" id="PF02518"/>
    </source>
</evidence>